<evidence type="ECO:0000313" key="3">
    <source>
        <dbReference type="Proteomes" id="UP000596739"/>
    </source>
</evidence>
<feature type="transmembrane region" description="Helical" evidence="1">
    <location>
        <begin position="20"/>
        <end position="45"/>
    </location>
</feature>
<comment type="caution">
    <text evidence="2">The sequence shown here is derived from an EMBL/GenBank/DDBJ whole genome shotgun (WGS) entry which is preliminary data.</text>
</comment>
<sequence length="68" mass="8302">MYFLDKLIKFFEGRDWYITFFTIATWILLLLLVIYTIAELILLIFKVKYKDESFILEVKQLKCKKSDK</sequence>
<dbReference type="Proteomes" id="UP000596739">
    <property type="component" value="Unassembled WGS sequence"/>
</dbReference>
<keyword evidence="1" id="KW-1133">Transmembrane helix</keyword>
<keyword evidence="1" id="KW-0472">Membrane</keyword>
<proteinExistence type="predicted"/>
<name>A0ABS1EQ83_9CLOT</name>
<dbReference type="EMBL" id="JAENHN010000037">
    <property type="protein sequence ID" value="MBK1811484.1"/>
    <property type="molecule type" value="Genomic_DNA"/>
</dbReference>
<reference evidence="3" key="1">
    <citation type="submission" date="2021-01" db="EMBL/GenBank/DDBJ databases">
        <title>Genome public.</title>
        <authorList>
            <person name="Liu C."/>
            <person name="Sun Q."/>
        </authorList>
    </citation>
    <scope>NUCLEOTIDE SEQUENCE [LARGE SCALE GENOMIC DNA]</scope>
    <source>
        <strain evidence="3">YIM B02505</strain>
    </source>
</reference>
<keyword evidence="3" id="KW-1185">Reference proteome</keyword>
<gene>
    <name evidence="2" type="ORF">JHL18_12720</name>
</gene>
<evidence type="ECO:0000256" key="1">
    <source>
        <dbReference type="SAM" id="Phobius"/>
    </source>
</evidence>
<keyword evidence="1" id="KW-0812">Transmembrane</keyword>
<protein>
    <submittedName>
        <fullName evidence="2">Uncharacterized protein</fullName>
    </submittedName>
</protein>
<evidence type="ECO:0000313" key="2">
    <source>
        <dbReference type="EMBL" id="MBK1811484.1"/>
    </source>
</evidence>
<organism evidence="2 3">
    <name type="scientific">Clostridium yunnanense</name>
    <dbReference type="NCBI Taxonomy" id="2800325"/>
    <lineage>
        <taxon>Bacteria</taxon>
        <taxon>Bacillati</taxon>
        <taxon>Bacillota</taxon>
        <taxon>Clostridia</taxon>
        <taxon>Eubacteriales</taxon>
        <taxon>Clostridiaceae</taxon>
        <taxon>Clostridium</taxon>
    </lineage>
</organism>
<dbReference type="RefSeq" id="WP_200269716.1">
    <property type="nucleotide sequence ID" value="NZ_JAENHN010000037.1"/>
</dbReference>
<accession>A0ABS1EQ83</accession>